<evidence type="ECO:0000313" key="3">
    <source>
        <dbReference type="EMBL" id="PWK29028.1"/>
    </source>
</evidence>
<accession>A0A316EH39</accession>
<protein>
    <submittedName>
        <fullName evidence="3">Uncharacterized protein</fullName>
    </submittedName>
</protein>
<keyword evidence="2" id="KW-1133">Transmembrane helix</keyword>
<dbReference type="OrthoDB" id="975478at2"/>
<evidence type="ECO:0000313" key="4">
    <source>
        <dbReference type="Proteomes" id="UP000245489"/>
    </source>
</evidence>
<keyword evidence="2" id="KW-0812">Transmembrane</keyword>
<dbReference type="RefSeq" id="WP_109741354.1">
    <property type="nucleotide sequence ID" value="NZ_QGGO01000002.1"/>
</dbReference>
<dbReference type="AlphaFoldDB" id="A0A316EH39"/>
<keyword evidence="4" id="KW-1185">Reference proteome</keyword>
<sequence>MNIDDLQHNSFEEQWQNAFDDASMTPPEGVWEKIEVSLDNNIQPKSGNQTYYWGAVSALILSIALWYFVGNKEEIKPFPAIENKRVVVEKKEEILSKTNEIIAIKPKERIATPKVIIPKEETIVEPQIVEIQTEKVEKILIDSVDFITPISPKQIPLDFTTTTPDLQHEQTPYYEKPKPKPKKKPIFRNVRISGGIGVYQ</sequence>
<keyword evidence="2" id="KW-0472">Membrane</keyword>
<name>A0A316EH39_9BACT</name>
<feature type="transmembrane region" description="Helical" evidence="2">
    <location>
        <begin position="51"/>
        <end position="69"/>
    </location>
</feature>
<dbReference type="Proteomes" id="UP000245489">
    <property type="component" value="Unassembled WGS sequence"/>
</dbReference>
<comment type="caution">
    <text evidence="3">The sequence shown here is derived from an EMBL/GenBank/DDBJ whole genome shotgun (WGS) entry which is preliminary data.</text>
</comment>
<dbReference type="EMBL" id="QGGO01000002">
    <property type="protein sequence ID" value="PWK29028.1"/>
    <property type="molecule type" value="Genomic_DNA"/>
</dbReference>
<reference evidence="3 4" key="1">
    <citation type="submission" date="2018-05" db="EMBL/GenBank/DDBJ databases">
        <title>Genomic Encyclopedia of Archaeal and Bacterial Type Strains, Phase II (KMG-II): from individual species to whole genera.</title>
        <authorList>
            <person name="Goeker M."/>
        </authorList>
    </citation>
    <scope>NUCLEOTIDE SEQUENCE [LARGE SCALE GENOMIC DNA]</scope>
    <source>
        <strain evidence="3 4">DSM 22214</strain>
    </source>
</reference>
<gene>
    <name evidence="3" type="ORF">LV89_00582</name>
</gene>
<proteinExistence type="predicted"/>
<feature type="region of interest" description="Disordered" evidence="1">
    <location>
        <begin position="158"/>
        <end position="185"/>
    </location>
</feature>
<evidence type="ECO:0000256" key="2">
    <source>
        <dbReference type="SAM" id="Phobius"/>
    </source>
</evidence>
<organism evidence="3 4">
    <name type="scientific">Arcicella aurantiaca</name>
    <dbReference type="NCBI Taxonomy" id="591202"/>
    <lineage>
        <taxon>Bacteria</taxon>
        <taxon>Pseudomonadati</taxon>
        <taxon>Bacteroidota</taxon>
        <taxon>Cytophagia</taxon>
        <taxon>Cytophagales</taxon>
        <taxon>Flectobacillaceae</taxon>
        <taxon>Arcicella</taxon>
    </lineage>
</organism>
<evidence type="ECO:0000256" key="1">
    <source>
        <dbReference type="SAM" id="MobiDB-lite"/>
    </source>
</evidence>